<dbReference type="Proteomes" id="UP000629098">
    <property type="component" value="Unassembled WGS sequence"/>
</dbReference>
<evidence type="ECO:0000313" key="1">
    <source>
        <dbReference type="EMBL" id="MBD2772713.1"/>
    </source>
</evidence>
<dbReference type="GO" id="GO:0016829">
    <property type="term" value="F:lyase activity"/>
    <property type="evidence" value="ECO:0007669"/>
    <property type="project" value="InterPro"/>
</dbReference>
<keyword evidence="2" id="KW-1185">Reference proteome</keyword>
<organism evidence="1 2">
    <name type="scientific">Iningainema tapete BLCC-T55</name>
    <dbReference type="NCBI Taxonomy" id="2748662"/>
    <lineage>
        <taxon>Bacteria</taxon>
        <taxon>Bacillati</taxon>
        <taxon>Cyanobacteriota</taxon>
        <taxon>Cyanophyceae</taxon>
        <taxon>Nostocales</taxon>
        <taxon>Scytonemataceae</taxon>
        <taxon>Iningainema tapete</taxon>
    </lineage>
</organism>
<dbReference type="RefSeq" id="WP_190827643.1">
    <property type="nucleotide sequence ID" value="NZ_CAWPPI010000043.1"/>
</dbReference>
<dbReference type="EMBL" id="JACXAE010000043">
    <property type="protein sequence ID" value="MBD2772713.1"/>
    <property type="molecule type" value="Genomic_DNA"/>
</dbReference>
<dbReference type="InterPro" id="IPR010306">
    <property type="entry name" value="PhnJ"/>
</dbReference>
<evidence type="ECO:0000313" key="2">
    <source>
        <dbReference type="Proteomes" id="UP000629098"/>
    </source>
</evidence>
<dbReference type="SFLD" id="SFLDG01115">
    <property type="entry name" value="Phosphonate_metabolism_(PhnJ)"/>
    <property type="match status" value="1"/>
</dbReference>
<dbReference type="SFLD" id="SFLDF00379">
    <property type="entry name" value="Phosphonate_metabolism_(PhnJ)"/>
    <property type="match status" value="1"/>
</dbReference>
<comment type="caution">
    <text evidence="1">The sequence shown here is derived from an EMBL/GenBank/DDBJ whole genome shotgun (WGS) entry which is preliminary data.</text>
</comment>
<dbReference type="AlphaFoldDB" id="A0A8J7BXD6"/>
<dbReference type="GO" id="GO:0019700">
    <property type="term" value="P:organic phosphonate catabolic process"/>
    <property type="evidence" value="ECO:0007669"/>
    <property type="project" value="InterPro"/>
</dbReference>
<dbReference type="Pfam" id="PF06007">
    <property type="entry name" value="PhnJ"/>
    <property type="match status" value="1"/>
</dbReference>
<sequence length="320" mass="36360">MKLRAQSLINQKLATKESVFLESKKGTYTPQNHAYSYQFGFLDEDAKKEIRRALLKAVAIPGYQVPYASREMPIARGFGTGGLQITLSLIGADDTLKVIDQGSDDSVNAVNIRKFTATTCPGIKLTNHTQEATIIQTRHRIPEIPLKRGQILVLQVPYPDPLVVVEASEEKRKIMHSEGDYARLWVKLYEDIVKFSEITISHRYPTRINRFYVIDPSPIPRFDVLKLHQSECLNLFGAGREKKIYVVPPYTNAEPLAFRDIPFRVEDFTNEKGERYACVRCGSTTSFLDELISNTGEKIYQCSDSDYCNQHLAFEEIGDE</sequence>
<dbReference type="PIRSF" id="PIRSF011468">
    <property type="entry name" value="PhnJ"/>
    <property type="match status" value="1"/>
</dbReference>
<proteinExistence type="predicted"/>
<gene>
    <name evidence="1" type="ORF">ICL16_11690</name>
</gene>
<dbReference type="SFLD" id="SFLDS00033">
    <property type="entry name" value="Radical_SAM_Phosphonate_Metabo"/>
    <property type="match status" value="1"/>
</dbReference>
<accession>A0A8J7BXD6</accession>
<reference evidence="1" key="1">
    <citation type="submission" date="2020-09" db="EMBL/GenBank/DDBJ databases">
        <title>Iningainema tapete sp. nov. (Scytonemataceae, Cyanobacteria) from greenhouses in central Florida (USA) produces two types of nodularin with biosynthetic potential for microcystin-LR and anabaenopeptins.</title>
        <authorList>
            <person name="Berthold D.E."/>
            <person name="Lefler F.W."/>
            <person name="Huang I.-S."/>
            <person name="Abdulla H."/>
            <person name="Zimba P.V."/>
            <person name="Laughinghouse H.D. IV."/>
        </authorList>
    </citation>
    <scope>NUCLEOTIDE SEQUENCE</scope>
    <source>
        <strain evidence="1">BLCCT55</strain>
    </source>
</reference>
<protein>
    <submittedName>
        <fullName evidence="1">Alpha-D-ribose 1-methylphosphonate 5-phosphate C-P-lyase PhnJ</fullName>
    </submittedName>
</protein>
<dbReference type="GO" id="GO:0051539">
    <property type="term" value="F:4 iron, 4 sulfur cluster binding"/>
    <property type="evidence" value="ECO:0007669"/>
    <property type="project" value="InterPro"/>
</dbReference>
<name>A0A8J7BXD6_9CYAN</name>